<evidence type="ECO:0000256" key="6">
    <source>
        <dbReference type="SAM" id="Phobius"/>
    </source>
</evidence>
<keyword evidence="2" id="KW-1003">Cell membrane</keyword>
<keyword evidence="4 6" id="KW-1133">Transmembrane helix</keyword>
<protein>
    <submittedName>
        <fullName evidence="7">L-lysine exporter family protein LysE/ArgO</fullName>
    </submittedName>
</protein>
<evidence type="ECO:0000256" key="2">
    <source>
        <dbReference type="ARBA" id="ARBA00022475"/>
    </source>
</evidence>
<dbReference type="InterPro" id="IPR001123">
    <property type="entry name" value="LeuE-type"/>
</dbReference>
<keyword evidence="5 6" id="KW-0472">Membrane</keyword>
<dbReference type="PANTHER" id="PTHR30086">
    <property type="entry name" value="ARGININE EXPORTER PROTEIN ARGO"/>
    <property type="match status" value="1"/>
</dbReference>
<keyword evidence="3 6" id="KW-0812">Transmembrane</keyword>
<dbReference type="EMBL" id="JAVIZX010000001">
    <property type="protein sequence ID" value="MDR6212976.1"/>
    <property type="molecule type" value="Genomic_DNA"/>
</dbReference>
<dbReference type="RefSeq" id="WP_309826091.1">
    <property type="nucleotide sequence ID" value="NZ_JAVIZX010000001.1"/>
</dbReference>
<feature type="transmembrane region" description="Helical" evidence="6">
    <location>
        <begin position="148"/>
        <end position="169"/>
    </location>
</feature>
<gene>
    <name evidence="7" type="ORF">QE399_000665</name>
</gene>
<evidence type="ECO:0000256" key="5">
    <source>
        <dbReference type="ARBA" id="ARBA00023136"/>
    </source>
</evidence>
<keyword evidence="8" id="KW-1185">Reference proteome</keyword>
<organism evidence="7 8">
    <name type="scientific">Paracidovorax wautersii</name>
    <dbReference type="NCBI Taxonomy" id="1177982"/>
    <lineage>
        <taxon>Bacteria</taxon>
        <taxon>Pseudomonadati</taxon>
        <taxon>Pseudomonadota</taxon>
        <taxon>Betaproteobacteria</taxon>
        <taxon>Burkholderiales</taxon>
        <taxon>Comamonadaceae</taxon>
        <taxon>Paracidovorax</taxon>
    </lineage>
</organism>
<reference evidence="7 8" key="1">
    <citation type="submission" date="2023-08" db="EMBL/GenBank/DDBJ databases">
        <title>Functional and genomic diversity of the sorghum phyllosphere microbiome.</title>
        <authorList>
            <person name="Shade A."/>
        </authorList>
    </citation>
    <scope>NUCLEOTIDE SEQUENCE [LARGE SCALE GENOMIC DNA]</scope>
    <source>
        <strain evidence="7 8">SORGH_AS_0335</strain>
    </source>
</reference>
<dbReference type="PANTHER" id="PTHR30086:SF20">
    <property type="entry name" value="ARGININE EXPORTER PROTEIN ARGO-RELATED"/>
    <property type="match status" value="1"/>
</dbReference>
<dbReference type="Proteomes" id="UP001267710">
    <property type="component" value="Unassembled WGS sequence"/>
</dbReference>
<accession>A0ABU1I7L9</accession>
<evidence type="ECO:0000256" key="4">
    <source>
        <dbReference type="ARBA" id="ARBA00022989"/>
    </source>
</evidence>
<comment type="caution">
    <text evidence="7">The sequence shown here is derived from an EMBL/GenBank/DDBJ whole genome shotgun (WGS) entry which is preliminary data.</text>
</comment>
<comment type="subcellular location">
    <subcellularLocation>
        <location evidence="1">Cell membrane</location>
        <topology evidence="1">Multi-pass membrane protein</topology>
    </subcellularLocation>
</comment>
<evidence type="ECO:0000313" key="8">
    <source>
        <dbReference type="Proteomes" id="UP001267710"/>
    </source>
</evidence>
<feature type="transmembrane region" description="Helical" evidence="6">
    <location>
        <begin position="42"/>
        <end position="64"/>
    </location>
</feature>
<dbReference type="Pfam" id="PF01810">
    <property type="entry name" value="LysE"/>
    <property type="match status" value="1"/>
</dbReference>
<evidence type="ECO:0000256" key="1">
    <source>
        <dbReference type="ARBA" id="ARBA00004651"/>
    </source>
</evidence>
<evidence type="ECO:0000313" key="7">
    <source>
        <dbReference type="EMBL" id="MDR6212976.1"/>
    </source>
</evidence>
<feature type="transmembrane region" description="Helical" evidence="6">
    <location>
        <begin position="181"/>
        <end position="201"/>
    </location>
</feature>
<proteinExistence type="predicted"/>
<evidence type="ECO:0000256" key="3">
    <source>
        <dbReference type="ARBA" id="ARBA00022692"/>
    </source>
</evidence>
<name>A0ABU1I7L9_9BURK</name>
<feature type="transmembrane region" description="Helical" evidence="6">
    <location>
        <begin position="70"/>
        <end position="88"/>
    </location>
</feature>
<sequence length="208" mass="21522">MLDLSAAAMQGFLLALGLFICPGPKDVLVFREALLGRSRATLVAISSGSDLVLIAVGVLGVSAALETFPALQVLLQAAGVALLTGHALQAARAAALGSADALAPAAQPCDRRWIRRLLAMSLGNPASWLDTMVILGSVGAALPATASLTFSAGAFLASIVWFTAWVALARGASHWLISSRSWRMVDAVTAMAMLGMALWLLTDLVARV</sequence>
<feature type="transmembrane region" description="Helical" evidence="6">
    <location>
        <begin position="117"/>
        <end position="142"/>
    </location>
</feature>